<dbReference type="GeneID" id="301458108"/>
<feature type="transmembrane region" description="Helical" evidence="1">
    <location>
        <begin position="37"/>
        <end position="60"/>
    </location>
</feature>
<keyword evidence="1" id="KW-1133">Transmembrane helix</keyword>
<dbReference type="EMBL" id="JAHWXH010000001">
    <property type="protein sequence ID" value="MDS0245497.1"/>
    <property type="molecule type" value="Genomic_DNA"/>
</dbReference>
<gene>
    <name evidence="2" type="ORF">KZC50_07710</name>
</gene>
<feature type="transmembrane region" description="Helical" evidence="1">
    <location>
        <begin position="88"/>
        <end position="107"/>
    </location>
</feature>
<comment type="caution">
    <text evidence="2">The sequence shown here is derived from an EMBL/GenBank/DDBJ whole genome shotgun (WGS) entry which is preliminary data.</text>
</comment>
<dbReference type="Proteomes" id="UP001183582">
    <property type="component" value="Unassembled WGS sequence"/>
</dbReference>
<proteinExistence type="predicted"/>
<reference evidence="2 3" key="1">
    <citation type="submission" date="2021-06" db="EMBL/GenBank/DDBJ databases">
        <title>Genome-based taxonomic framework of Microbacterium strains isolated from marine environment, the description of four new species and reclassification of four preexisting species.</title>
        <authorList>
            <person name="Lee S.D."/>
            <person name="Kim S.-M."/>
            <person name="Byeon Y.-S."/>
            <person name="Yang H.L."/>
            <person name="Kim I.S."/>
        </authorList>
    </citation>
    <scope>NUCLEOTIDE SEQUENCE [LARGE SCALE GENOMIC DNA]</scope>
    <source>
        <strain evidence="2 3">KACC 20514</strain>
    </source>
</reference>
<dbReference type="RefSeq" id="WP_310891254.1">
    <property type="nucleotide sequence ID" value="NZ_BAAAGR010000001.1"/>
</dbReference>
<evidence type="ECO:0000313" key="2">
    <source>
        <dbReference type="EMBL" id="MDS0245497.1"/>
    </source>
</evidence>
<keyword evidence="1" id="KW-0472">Membrane</keyword>
<evidence type="ECO:0000313" key="3">
    <source>
        <dbReference type="Proteomes" id="UP001183582"/>
    </source>
</evidence>
<sequence>MVFVIFAGVTASTDDLGFSRSIAFSAEDRASSSSPYAGWFYGTPLLGACAALVAVAILTLRRISAAPALPGPALHNLDGIWRRESMRIVSAITVFAVTLPLGGAAAISGRAMLNAVFPGVDSTWTVLGIGLLIGGATCLVLAALSISLATRRAFVLPRSSILAAGMQAIAPEVAGTHS</sequence>
<dbReference type="AlphaFoldDB" id="A0AAJ2HGZ5"/>
<accession>A0AAJ2HGZ5</accession>
<name>A0AAJ2HGZ5_9MICO</name>
<protein>
    <submittedName>
        <fullName evidence="2">Uncharacterized protein</fullName>
    </submittedName>
</protein>
<feature type="transmembrane region" description="Helical" evidence="1">
    <location>
        <begin position="127"/>
        <end position="149"/>
    </location>
</feature>
<organism evidence="2 3">
    <name type="scientific">Microbacterium aurantiacum</name>
    <dbReference type="NCBI Taxonomy" id="162393"/>
    <lineage>
        <taxon>Bacteria</taxon>
        <taxon>Bacillati</taxon>
        <taxon>Actinomycetota</taxon>
        <taxon>Actinomycetes</taxon>
        <taxon>Micrococcales</taxon>
        <taxon>Microbacteriaceae</taxon>
        <taxon>Microbacterium</taxon>
    </lineage>
</organism>
<evidence type="ECO:0000256" key="1">
    <source>
        <dbReference type="SAM" id="Phobius"/>
    </source>
</evidence>
<keyword evidence="1" id="KW-0812">Transmembrane</keyword>